<name>H8GPV3_METAL</name>
<evidence type="ECO:0000313" key="3">
    <source>
        <dbReference type="Proteomes" id="UP000005090"/>
    </source>
</evidence>
<organism evidence="2 3">
    <name type="scientific">Methylomicrobium album BG8</name>
    <dbReference type="NCBI Taxonomy" id="686340"/>
    <lineage>
        <taxon>Bacteria</taxon>
        <taxon>Pseudomonadati</taxon>
        <taxon>Pseudomonadota</taxon>
        <taxon>Gammaproteobacteria</taxon>
        <taxon>Methylococcales</taxon>
        <taxon>Methylococcaceae</taxon>
        <taxon>Methylomicrobium</taxon>
    </lineage>
</organism>
<dbReference type="Pfam" id="PF04324">
    <property type="entry name" value="Fer2_BFD"/>
    <property type="match status" value="1"/>
</dbReference>
<dbReference type="STRING" id="686340.Metal_1967"/>
<feature type="domain" description="BFD-like [2Fe-2S]-binding" evidence="1">
    <location>
        <begin position="19"/>
        <end position="68"/>
    </location>
</feature>
<proteinExistence type="predicted"/>
<accession>H8GPV3</accession>
<dbReference type="HOGENOM" id="CLU_159205_5_0_6"/>
<dbReference type="Proteomes" id="UP000005090">
    <property type="component" value="Chromosome"/>
</dbReference>
<dbReference type="eggNOG" id="COG2906">
    <property type="taxonomic scope" value="Bacteria"/>
</dbReference>
<dbReference type="RefSeq" id="WP_005371820.1">
    <property type="nucleotide sequence ID" value="NZ_CM001475.1"/>
</dbReference>
<protein>
    <submittedName>
        <fullName evidence="2">Bacterioferritin-associated ferredoxin</fullName>
    </submittedName>
</protein>
<reference evidence="2 3" key="1">
    <citation type="journal article" date="2013" name="Genome Announc.">
        <title>Genome Sequence of the Obligate Gammaproteobacterial Methanotroph Methylomicrobium album Strain BG8.</title>
        <authorList>
            <person name="Kits K.D."/>
            <person name="Kalyuzhnaya M.G."/>
            <person name="Klotz M.G."/>
            <person name="Jetten M.S."/>
            <person name="Op den Camp H.J."/>
            <person name="Vuilleumier S."/>
            <person name="Bringel F."/>
            <person name="Dispirito A.A."/>
            <person name="Murrell J.C."/>
            <person name="Bruce D."/>
            <person name="Cheng J.F."/>
            <person name="Copeland A."/>
            <person name="Goodwin L."/>
            <person name="Hauser L."/>
            <person name="Lajus A."/>
            <person name="Land M.L."/>
            <person name="Lapidus A."/>
            <person name="Lucas S."/>
            <person name="Medigue C."/>
            <person name="Pitluck S."/>
            <person name="Woyke T."/>
            <person name="Zeytun A."/>
            <person name="Stein L.Y."/>
        </authorList>
    </citation>
    <scope>NUCLEOTIDE SEQUENCE [LARGE SCALE GENOMIC DNA]</scope>
    <source>
        <strain evidence="2 3">BG8</strain>
    </source>
</reference>
<dbReference type="InterPro" id="IPR007419">
    <property type="entry name" value="BFD-like_2Fe2S-bd_dom"/>
</dbReference>
<dbReference type="InterPro" id="IPR041854">
    <property type="entry name" value="BFD-like_2Fe2S-bd_dom_sf"/>
</dbReference>
<gene>
    <name evidence="2" type="ORF">Metal_1967</name>
</gene>
<dbReference type="AlphaFoldDB" id="H8GPV3"/>
<dbReference type="Gene3D" id="1.10.10.1100">
    <property type="entry name" value="BFD-like [2Fe-2S]-binding domain"/>
    <property type="match status" value="1"/>
</dbReference>
<keyword evidence="3" id="KW-1185">Reference proteome</keyword>
<evidence type="ECO:0000259" key="1">
    <source>
        <dbReference type="Pfam" id="PF04324"/>
    </source>
</evidence>
<dbReference type="EMBL" id="CM001475">
    <property type="protein sequence ID" value="EIC29732.1"/>
    <property type="molecule type" value="Genomic_DNA"/>
</dbReference>
<evidence type="ECO:0000313" key="2">
    <source>
        <dbReference type="EMBL" id="EIC29732.1"/>
    </source>
</evidence>
<sequence length="82" mass="8520">MTNGNFEMHESRPAGKTDVICHCSGTTGEKIRALVGRGIGDLEHISRLTGVCAGCGACERAVSDLLAELGGRPDSICPPIIP</sequence>